<feature type="signal peptide" evidence="9">
    <location>
        <begin position="1"/>
        <end position="24"/>
    </location>
</feature>
<feature type="chain" id="PRO_5043672780" description="Protein quiver" evidence="9">
    <location>
        <begin position="25"/>
        <end position="162"/>
    </location>
</feature>
<keyword evidence="6" id="KW-0472">Membrane</keyword>
<proteinExistence type="predicted"/>
<evidence type="ECO:0000313" key="11">
    <source>
        <dbReference type="Proteomes" id="UP001500889"/>
    </source>
</evidence>
<evidence type="ECO:0000256" key="4">
    <source>
        <dbReference type="ARBA" id="ARBA00022729"/>
    </source>
</evidence>
<dbReference type="GO" id="GO:0098552">
    <property type="term" value="C:side of membrane"/>
    <property type="evidence" value="ECO:0007669"/>
    <property type="project" value="UniProtKB-KW"/>
</dbReference>
<evidence type="ECO:0008006" key="12">
    <source>
        <dbReference type="Google" id="ProtNLM"/>
    </source>
</evidence>
<dbReference type="GO" id="GO:0032222">
    <property type="term" value="P:regulation of synaptic transmission, cholinergic"/>
    <property type="evidence" value="ECO:0007669"/>
    <property type="project" value="InterPro"/>
</dbReference>
<reference evidence="10 11" key="1">
    <citation type="submission" date="2024-02" db="EMBL/GenBank/DDBJ databases">
        <title>A chromosome-level genome assembly of Drosophila madeirensis, a fruit fly species endemic to Madeira island.</title>
        <authorList>
            <person name="Tomihara K."/>
            <person name="Llopart A."/>
            <person name="Yamamoto D."/>
        </authorList>
    </citation>
    <scope>NUCLEOTIDE SEQUENCE [LARGE SCALE GENOMIC DNA]</scope>
    <source>
        <strain evidence="10 11">RF1</strain>
    </source>
</reference>
<organism evidence="10 11">
    <name type="scientific">Drosophila madeirensis</name>
    <name type="common">Fruit fly</name>
    <dbReference type="NCBI Taxonomy" id="30013"/>
    <lineage>
        <taxon>Eukaryota</taxon>
        <taxon>Metazoa</taxon>
        <taxon>Ecdysozoa</taxon>
        <taxon>Arthropoda</taxon>
        <taxon>Hexapoda</taxon>
        <taxon>Insecta</taxon>
        <taxon>Pterygota</taxon>
        <taxon>Neoptera</taxon>
        <taxon>Endopterygota</taxon>
        <taxon>Diptera</taxon>
        <taxon>Brachycera</taxon>
        <taxon>Muscomorpha</taxon>
        <taxon>Ephydroidea</taxon>
        <taxon>Drosophilidae</taxon>
        <taxon>Drosophila</taxon>
        <taxon>Sophophora</taxon>
    </lineage>
</organism>
<evidence type="ECO:0000256" key="5">
    <source>
        <dbReference type="ARBA" id="ARBA00022989"/>
    </source>
</evidence>
<dbReference type="InterPro" id="IPR050975">
    <property type="entry name" value="Sleep_regulator"/>
</dbReference>
<protein>
    <recommendedName>
        <fullName evidence="12">Protein quiver</fullName>
    </recommendedName>
</protein>
<dbReference type="InterPro" id="IPR031424">
    <property type="entry name" value="QVR-like"/>
</dbReference>
<keyword evidence="2" id="KW-0336">GPI-anchor</keyword>
<dbReference type="AlphaFoldDB" id="A0AAU9G8Y8"/>
<dbReference type="GO" id="GO:0030431">
    <property type="term" value="P:sleep"/>
    <property type="evidence" value="ECO:0007669"/>
    <property type="project" value="InterPro"/>
</dbReference>
<dbReference type="Pfam" id="PF17064">
    <property type="entry name" value="QVR"/>
    <property type="match status" value="1"/>
</dbReference>
<evidence type="ECO:0000256" key="7">
    <source>
        <dbReference type="ARBA" id="ARBA00023180"/>
    </source>
</evidence>
<dbReference type="Proteomes" id="UP001500889">
    <property type="component" value="Chromosome E"/>
</dbReference>
<dbReference type="PANTHER" id="PTHR33562">
    <property type="entry name" value="ATILLA, ISOFORM B-RELATED-RELATED"/>
    <property type="match status" value="1"/>
</dbReference>
<dbReference type="EMBL" id="AP029267">
    <property type="protein sequence ID" value="BFG04141.1"/>
    <property type="molecule type" value="Genomic_DNA"/>
</dbReference>
<comment type="subcellular location">
    <subcellularLocation>
        <location evidence="1">Membrane</location>
        <topology evidence="1">Lipid-anchor</topology>
        <topology evidence="1">GPI-anchor</topology>
    </subcellularLocation>
</comment>
<keyword evidence="4 9" id="KW-0732">Signal</keyword>
<keyword evidence="3" id="KW-0812">Transmembrane</keyword>
<evidence type="ECO:0000256" key="9">
    <source>
        <dbReference type="SAM" id="SignalP"/>
    </source>
</evidence>
<evidence type="ECO:0000256" key="1">
    <source>
        <dbReference type="ARBA" id="ARBA00004589"/>
    </source>
</evidence>
<keyword evidence="5" id="KW-1133">Transmembrane helix</keyword>
<keyword evidence="8" id="KW-0449">Lipoprotein</keyword>
<name>A0AAU9G8Y8_DROMD</name>
<keyword evidence="7" id="KW-0325">Glycoprotein</keyword>
<gene>
    <name evidence="10" type="ORF">DMAD_03182</name>
</gene>
<accession>A0AAU9G8Y8</accession>
<evidence type="ECO:0000256" key="6">
    <source>
        <dbReference type="ARBA" id="ARBA00023136"/>
    </source>
</evidence>
<keyword evidence="11" id="KW-1185">Reference proteome</keyword>
<evidence type="ECO:0000256" key="3">
    <source>
        <dbReference type="ARBA" id="ARBA00022692"/>
    </source>
</evidence>
<sequence length="162" mass="17963">MGVGTKFWLTVVGTAICLVGSMTGEILQCFQCNEADQTCGSPQKPLGRIGECPHSTMCSKTVLTMSLLEGHQWIKTMRGCAQQLNTTHVFVNKAWVEKSVVEEPYQEGCIEKKVNSGNSILLCHCRGHLCNAASSPMATDGRLLPLILLGFIWYWSYRKQHL</sequence>
<evidence type="ECO:0000313" key="10">
    <source>
        <dbReference type="EMBL" id="BFG04141.1"/>
    </source>
</evidence>
<evidence type="ECO:0000256" key="8">
    <source>
        <dbReference type="ARBA" id="ARBA00023288"/>
    </source>
</evidence>
<evidence type="ECO:0000256" key="2">
    <source>
        <dbReference type="ARBA" id="ARBA00022622"/>
    </source>
</evidence>